<evidence type="ECO:0000313" key="5">
    <source>
        <dbReference type="EMBL" id="PZD80884.1"/>
    </source>
</evidence>
<feature type="signal peptide" evidence="3">
    <location>
        <begin position="1"/>
        <end position="25"/>
    </location>
</feature>
<organism evidence="5 6">
    <name type="scientific">Acidithiobacillus ferrooxidans</name>
    <name type="common">Thiobacillus ferrooxidans</name>
    <dbReference type="NCBI Taxonomy" id="920"/>
    <lineage>
        <taxon>Bacteria</taxon>
        <taxon>Pseudomonadati</taxon>
        <taxon>Pseudomonadota</taxon>
        <taxon>Acidithiobacillia</taxon>
        <taxon>Acidithiobacillales</taxon>
        <taxon>Acidithiobacillaceae</taxon>
        <taxon>Acidithiobacillus</taxon>
    </lineage>
</organism>
<dbReference type="PANTHER" id="PTHR35527:SF2">
    <property type="entry name" value="HYDROLASE"/>
    <property type="match status" value="1"/>
</dbReference>
<dbReference type="RefSeq" id="WP_012537451.1">
    <property type="nucleotide sequence ID" value="NZ_AP025160.1"/>
</dbReference>
<name>A0A2W1KGL0_ACIFR</name>
<dbReference type="SUPFAM" id="SSF56235">
    <property type="entry name" value="N-terminal nucleophile aminohydrolases (Ntn hydrolases)"/>
    <property type="match status" value="1"/>
</dbReference>
<dbReference type="CDD" id="cd01902">
    <property type="entry name" value="Ntn_CGH"/>
    <property type="match status" value="1"/>
</dbReference>
<dbReference type="InterPro" id="IPR029132">
    <property type="entry name" value="CBAH/NAAA_C"/>
</dbReference>
<dbReference type="InterPro" id="IPR029055">
    <property type="entry name" value="Ntn_hydrolases_N"/>
</dbReference>
<feature type="chain" id="PRO_5015985583" evidence="3">
    <location>
        <begin position="26"/>
        <end position="356"/>
    </location>
</feature>
<accession>A0A2W1KGL0</accession>
<gene>
    <name evidence="5" type="ORF">DN052_10725</name>
</gene>
<dbReference type="OMA" id="DIGTNLW"/>
<feature type="domain" description="Choloylglycine hydrolase/NAAA C-terminal" evidence="4">
    <location>
        <begin position="26"/>
        <end position="314"/>
    </location>
</feature>
<evidence type="ECO:0000256" key="1">
    <source>
        <dbReference type="ARBA" id="ARBA00006625"/>
    </source>
</evidence>
<evidence type="ECO:0000313" key="6">
    <source>
        <dbReference type="Proteomes" id="UP000248886"/>
    </source>
</evidence>
<dbReference type="InterPro" id="IPR052193">
    <property type="entry name" value="Peptidase_C59"/>
</dbReference>
<evidence type="ECO:0000259" key="4">
    <source>
        <dbReference type="Pfam" id="PF02275"/>
    </source>
</evidence>
<evidence type="ECO:0000256" key="3">
    <source>
        <dbReference type="SAM" id="SignalP"/>
    </source>
</evidence>
<keyword evidence="3" id="KW-0732">Signal</keyword>
<comment type="similarity">
    <text evidence="1">Belongs to the peptidase C59 family.</text>
</comment>
<sequence>MRISLQRVVFGVAATLLSTVTAADACTRVVYHGNDGLVITGRTMDWKEPMHSRLWIFPRGLSYDGGAGPNSIRWTSKYGSVVVTSMDSAVSDGMNQKGLVANMLWLAGSKYPDDCGNEPRLSLAAWAQYFLDNFATVKEAVAAFKSHPFCVVSDRMPGSNRYTTLHLSLSDAQGNSAIFEYINGKVVIHEGRDYQVMTNDPEYSEQLAIQKYWSQIGGTTFLPGTNRPADRFARAAFYIHAIPKTAHQLQGVAEVMSVLNNISVPIGISTPDQPHISSTRWRVVADQTGLRYYYNSVTSMSTFWVDLNKADLKKGAPILQLPMGNSQVYSGDVTADFKPAPHHFEFATVPQEKSDQ</sequence>
<dbReference type="GeneID" id="65281904"/>
<protein>
    <submittedName>
        <fullName evidence="5">Linear amide C-N hydrolase</fullName>
    </submittedName>
</protein>
<dbReference type="PANTHER" id="PTHR35527">
    <property type="entry name" value="CHOLOYLGLYCINE HYDROLASE"/>
    <property type="match status" value="1"/>
</dbReference>
<reference evidence="5 6" key="1">
    <citation type="submission" date="2018-06" db="EMBL/GenBank/DDBJ databases">
        <title>Draft sequence of Acidithiobacillus ferrooxidans CCM 4253.</title>
        <authorList>
            <person name="Moya-Beltran A."/>
            <person name="Castro M."/>
            <person name="Covarrubias P.C."/>
            <person name="Issotta F."/>
            <person name="Janiczek O."/>
            <person name="Mandl M."/>
            <person name="Kucera J."/>
            <person name="Quatrini R."/>
        </authorList>
    </citation>
    <scope>NUCLEOTIDE SEQUENCE [LARGE SCALE GENOMIC DNA]</scope>
    <source>
        <strain evidence="5 6">CCM 4253</strain>
    </source>
</reference>
<proteinExistence type="inferred from homology"/>
<dbReference type="Pfam" id="PF02275">
    <property type="entry name" value="CBAH"/>
    <property type="match status" value="1"/>
</dbReference>
<dbReference type="EMBL" id="QKQP01000005">
    <property type="protein sequence ID" value="PZD80884.1"/>
    <property type="molecule type" value="Genomic_DNA"/>
</dbReference>
<keyword evidence="2 5" id="KW-0378">Hydrolase</keyword>
<dbReference type="GO" id="GO:0016787">
    <property type="term" value="F:hydrolase activity"/>
    <property type="evidence" value="ECO:0007669"/>
    <property type="project" value="UniProtKB-KW"/>
</dbReference>
<dbReference type="OrthoDB" id="5289042at2"/>
<comment type="caution">
    <text evidence="5">The sequence shown here is derived from an EMBL/GenBank/DDBJ whole genome shotgun (WGS) entry which is preliminary data.</text>
</comment>
<dbReference type="Gene3D" id="3.60.60.10">
    <property type="entry name" value="Penicillin V Acylase, Chain A"/>
    <property type="match status" value="1"/>
</dbReference>
<dbReference type="Proteomes" id="UP000248886">
    <property type="component" value="Unassembled WGS sequence"/>
</dbReference>
<dbReference type="AlphaFoldDB" id="A0A2W1KGL0"/>
<evidence type="ECO:0000256" key="2">
    <source>
        <dbReference type="ARBA" id="ARBA00022801"/>
    </source>
</evidence>